<dbReference type="GO" id="GO:0008061">
    <property type="term" value="F:chitin binding"/>
    <property type="evidence" value="ECO:0007669"/>
    <property type="project" value="InterPro"/>
</dbReference>
<dbReference type="AlphaFoldDB" id="A0A226DB18"/>
<evidence type="ECO:0000259" key="1">
    <source>
        <dbReference type="SMART" id="SM00494"/>
    </source>
</evidence>
<evidence type="ECO:0000313" key="2">
    <source>
        <dbReference type="EMBL" id="OXA42363.1"/>
    </source>
</evidence>
<dbReference type="GO" id="GO:0005576">
    <property type="term" value="C:extracellular region"/>
    <property type="evidence" value="ECO:0007669"/>
    <property type="project" value="InterPro"/>
</dbReference>
<dbReference type="Pfam" id="PF01607">
    <property type="entry name" value="CBM_14"/>
    <property type="match status" value="1"/>
</dbReference>
<proteinExistence type="predicted"/>
<feature type="domain" description="Chitin-binding type-2" evidence="1">
    <location>
        <begin position="627"/>
        <end position="685"/>
    </location>
</feature>
<dbReference type="SUPFAM" id="SSF57625">
    <property type="entry name" value="Invertebrate chitin-binding proteins"/>
    <property type="match status" value="1"/>
</dbReference>
<dbReference type="Gene3D" id="2.170.140.10">
    <property type="entry name" value="Chitin binding domain"/>
    <property type="match status" value="1"/>
</dbReference>
<keyword evidence="3" id="KW-1185">Reference proteome</keyword>
<protein>
    <recommendedName>
        <fullName evidence="1">Chitin-binding type-2 domain-containing protein</fullName>
    </recommendedName>
</protein>
<accession>A0A226DB18</accession>
<name>A0A226DB18_FOLCA</name>
<dbReference type="EMBL" id="LNIX01000026">
    <property type="protein sequence ID" value="OXA42363.1"/>
    <property type="molecule type" value="Genomic_DNA"/>
</dbReference>
<dbReference type="Proteomes" id="UP000198287">
    <property type="component" value="Unassembled WGS sequence"/>
</dbReference>
<organism evidence="2 3">
    <name type="scientific">Folsomia candida</name>
    <name type="common">Springtail</name>
    <dbReference type="NCBI Taxonomy" id="158441"/>
    <lineage>
        <taxon>Eukaryota</taxon>
        <taxon>Metazoa</taxon>
        <taxon>Ecdysozoa</taxon>
        <taxon>Arthropoda</taxon>
        <taxon>Hexapoda</taxon>
        <taxon>Collembola</taxon>
        <taxon>Entomobryomorpha</taxon>
        <taxon>Isotomoidea</taxon>
        <taxon>Isotomidae</taxon>
        <taxon>Proisotominae</taxon>
        <taxon>Folsomia</taxon>
    </lineage>
</organism>
<comment type="caution">
    <text evidence="2">The sequence shown here is derived from an EMBL/GenBank/DDBJ whole genome shotgun (WGS) entry which is preliminary data.</text>
</comment>
<dbReference type="SMART" id="SM00494">
    <property type="entry name" value="ChtBD2"/>
    <property type="match status" value="1"/>
</dbReference>
<sequence>MTQCAIHNVTFDQETSVLRINNTDNFSLNLKFQEIAENATFFSQPRVITDDGMEIKVNKDGDPVSFFIVNNTISFGFSFIRNFFLGMESETVINGGGSVDTFFNSVNRTSYVFGNSEENLIFLNTTETSLQVRLVSMDYLLTNDPDFAEYNGANIIYKNVTVIVGRDNYSDIAIVDCNIRSVDVGLGGDNDEIIFPYISTCNYTQVMVAIRGHPTVTSRAYAGTFYYRILDDEPQDFAIQCENCVWADHYVVLPHNISNIMHIKANHTRECSVSVLTDAGKTLTYTLNNSDPCVLPNILTADVFEITTSAWTGLLYSNYMNTENRTVTELREEFYPLAKRLNMSLNVFSTEMDDMLSLPRNSSEFVWSNPTKPCHLFGGPTNTLFVINKGHNDTKSIVSIYAEPDTVNTIDLTQLVRPVRNHRMTTSRAERVPLYLPELNVVGTDMFMYVESSPESHPADISFIDFRDYVQNLTIMAHEVLMEIKQDEIGSWILFPLPIIINTTLQMIDEESLEDSQEFQVHHQCADGPVAMAYGDSLVVTNAFGNHTSVDSEDFFVMVFDSYLGKRSGRSVQLGKPSGVHLSFQNKKRSGYIDDFNLDHINLVGIQDVYEVLAKERENVEGAVFGFKCKEEGTFKHPRKCDVYYKCTLISQTEFLQYEFTCPSGTVFCKERSRCERAATCPCPS</sequence>
<evidence type="ECO:0000313" key="3">
    <source>
        <dbReference type="Proteomes" id="UP000198287"/>
    </source>
</evidence>
<dbReference type="InterPro" id="IPR002557">
    <property type="entry name" value="Chitin-bd_dom"/>
</dbReference>
<dbReference type="InterPro" id="IPR036508">
    <property type="entry name" value="Chitin-bd_dom_sf"/>
</dbReference>
<gene>
    <name evidence="2" type="ORF">Fcan01_22791</name>
</gene>
<reference evidence="2 3" key="1">
    <citation type="submission" date="2015-12" db="EMBL/GenBank/DDBJ databases">
        <title>The genome of Folsomia candida.</title>
        <authorList>
            <person name="Faddeeva A."/>
            <person name="Derks M.F."/>
            <person name="Anvar Y."/>
            <person name="Smit S."/>
            <person name="Van Straalen N."/>
            <person name="Roelofs D."/>
        </authorList>
    </citation>
    <scope>NUCLEOTIDE SEQUENCE [LARGE SCALE GENOMIC DNA]</scope>
    <source>
        <strain evidence="2 3">VU population</strain>
        <tissue evidence="2">Whole body</tissue>
    </source>
</reference>